<reference evidence="1 2" key="1">
    <citation type="journal article" date="2011" name="J. Bacteriol.">
        <title>Genome sequence of the plant-pathogenic bacterium Dickeya dadantii 3937.</title>
        <authorList>
            <person name="Glasner J.D."/>
            <person name="Yang C.H."/>
            <person name="Reverchon S."/>
            <person name="Hugouvieux-Cotte-Pattat N."/>
            <person name="Condemine G."/>
            <person name="Bohin J.P."/>
            <person name="Van Gijsegem F."/>
            <person name="Yang S."/>
            <person name="Franza T."/>
            <person name="Expert D."/>
            <person name="Plunkett G. III"/>
            <person name="San Francisco M.J."/>
            <person name="Charkowski A.O."/>
            <person name="Py B."/>
            <person name="Bell K."/>
            <person name="Rauscher L."/>
            <person name="Rodriguez-Palenzuela P."/>
            <person name="Toussaint A."/>
            <person name="Holeva M.C."/>
            <person name="He S.Y."/>
            <person name="Douet V."/>
            <person name="Boccara M."/>
            <person name="Blanco C."/>
            <person name="Toth I."/>
            <person name="Anderson B.D."/>
            <person name="Biehl B.S."/>
            <person name="Mau B."/>
            <person name="Flynn S.M."/>
            <person name="Barras F."/>
            <person name="Lindeberg M."/>
            <person name="Birch P.R."/>
            <person name="Tsuyumu S."/>
            <person name="Shi X."/>
            <person name="Hibbing M."/>
            <person name="Yap M.N."/>
            <person name="Carpentier M."/>
            <person name="Dassa E."/>
            <person name="Umehara M."/>
            <person name="Kim J.F."/>
            <person name="Rusch M."/>
            <person name="Soni P."/>
            <person name="Mayhew G.F."/>
            <person name="Fouts D.E."/>
            <person name="Gill S.R."/>
            <person name="Blattner F.R."/>
            <person name="Keen N.T."/>
            <person name="Perna N.T."/>
        </authorList>
    </citation>
    <scope>NUCLEOTIDE SEQUENCE [LARGE SCALE GENOMIC DNA]</scope>
    <source>
        <strain evidence="1 2">3937</strain>
    </source>
</reference>
<organism evidence="1 2">
    <name type="scientific">Dickeya dadantii (strain 3937)</name>
    <name type="common">Erwinia chrysanthemi (strain 3937)</name>
    <dbReference type="NCBI Taxonomy" id="198628"/>
    <lineage>
        <taxon>Bacteria</taxon>
        <taxon>Pseudomonadati</taxon>
        <taxon>Pseudomonadota</taxon>
        <taxon>Gammaproteobacteria</taxon>
        <taxon>Enterobacterales</taxon>
        <taxon>Pectobacteriaceae</taxon>
        <taxon>Dickeya</taxon>
    </lineage>
</organism>
<protein>
    <submittedName>
        <fullName evidence="1">Uncharacterized protein</fullName>
    </submittedName>
</protein>
<proteinExistence type="predicted"/>
<dbReference type="STRING" id="198628.Dda3937_04516"/>
<dbReference type="KEGG" id="ddd:Dda3937_04516"/>
<gene>
    <name evidence="1" type="ordered locus">Dda3937_04516</name>
</gene>
<name>E0SHG0_DICD3</name>
<dbReference type="EMBL" id="CP002038">
    <property type="protein sequence ID" value="ADM97725.1"/>
    <property type="molecule type" value="Genomic_DNA"/>
</dbReference>
<dbReference type="HOGENOM" id="CLU_2192823_0_0_6"/>
<keyword evidence="2" id="KW-1185">Reference proteome</keyword>
<evidence type="ECO:0000313" key="1">
    <source>
        <dbReference type="EMBL" id="ADM97725.1"/>
    </source>
</evidence>
<dbReference type="AlphaFoldDB" id="E0SHG0"/>
<accession>E0SHG0</accession>
<sequence length="108" mass="12662">MNPDGFTLAGQRKRCSILRCKMVCRFAVPSAFAFAVRAARDAFTRHILWLALRASVNAVQKRFRRFCQTRHELSRHIWTLPHLQSVFFKTAWQVVQSYIRFFAFVATP</sequence>
<dbReference type="Proteomes" id="UP000006859">
    <property type="component" value="Chromosome"/>
</dbReference>
<evidence type="ECO:0000313" key="2">
    <source>
        <dbReference type="Proteomes" id="UP000006859"/>
    </source>
</evidence>